<feature type="domain" description="Guanylate cyclase" evidence="2">
    <location>
        <begin position="278"/>
        <end position="409"/>
    </location>
</feature>
<name>A0A1G5R8F6_9RHOB</name>
<proteinExistence type="predicted"/>
<dbReference type="InterPro" id="IPR050697">
    <property type="entry name" value="Adenylyl/Guanylyl_Cyclase_3/4"/>
</dbReference>
<evidence type="ECO:0000259" key="2">
    <source>
        <dbReference type="PROSITE" id="PS50125"/>
    </source>
</evidence>
<accession>A0A1G5R8F6</accession>
<evidence type="ECO:0000256" key="1">
    <source>
        <dbReference type="SAM" id="Phobius"/>
    </source>
</evidence>
<dbReference type="Pfam" id="PF00211">
    <property type="entry name" value="Guanylate_cyc"/>
    <property type="match status" value="1"/>
</dbReference>
<evidence type="ECO:0000313" key="4">
    <source>
        <dbReference type="Proteomes" id="UP000198767"/>
    </source>
</evidence>
<dbReference type="GO" id="GO:0004016">
    <property type="term" value="F:adenylate cyclase activity"/>
    <property type="evidence" value="ECO:0007669"/>
    <property type="project" value="UniProtKB-ARBA"/>
</dbReference>
<reference evidence="3 4" key="1">
    <citation type="submission" date="2016-10" db="EMBL/GenBank/DDBJ databases">
        <authorList>
            <person name="de Groot N.N."/>
        </authorList>
    </citation>
    <scope>NUCLEOTIDE SEQUENCE [LARGE SCALE GENOMIC DNA]</scope>
    <source>
        <strain evidence="3 4">U95</strain>
    </source>
</reference>
<dbReference type="RefSeq" id="WP_090220293.1">
    <property type="nucleotide sequence ID" value="NZ_FMWG01000010.1"/>
</dbReference>
<gene>
    <name evidence="3" type="ORF">SAMN04488118_11084</name>
</gene>
<keyword evidence="4" id="KW-1185">Reference proteome</keyword>
<keyword evidence="1" id="KW-0812">Transmembrane</keyword>
<dbReference type="InterPro" id="IPR001054">
    <property type="entry name" value="A/G_cyclase"/>
</dbReference>
<feature type="transmembrane region" description="Helical" evidence="1">
    <location>
        <begin position="46"/>
        <end position="65"/>
    </location>
</feature>
<dbReference type="Gene3D" id="3.30.70.1230">
    <property type="entry name" value="Nucleotide cyclase"/>
    <property type="match status" value="1"/>
</dbReference>
<feature type="transmembrane region" description="Helical" evidence="1">
    <location>
        <begin position="134"/>
        <end position="151"/>
    </location>
</feature>
<dbReference type="AlphaFoldDB" id="A0A1G5R8F6"/>
<dbReference type="Proteomes" id="UP000198767">
    <property type="component" value="Unassembled WGS sequence"/>
</dbReference>
<organism evidence="3 4">
    <name type="scientific">Epibacterium ulvae</name>
    <dbReference type="NCBI Taxonomy" id="1156985"/>
    <lineage>
        <taxon>Bacteria</taxon>
        <taxon>Pseudomonadati</taxon>
        <taxon>Pseudomonadota</taxon>
        <taxon>Alphaproteobacteria</taxon>
        <taxon>Rhodobacterales</taxon>
        <taxon>Roseobacteraceae</taxon>
        <taxon>Epibacterium</taxon>
    </lineage>
</organism>
<keyword evidence="1" id="KW-0472">Membrane</keyword>
<dbReference type="OrthoDB" id="341967at2"/>
<sequence length="464" mass="52274">MSDTALHPTTAEALARQPDRLGDTELSDNDYALNSLKAHKQRGLELAVRARWIAMAATAIFLLFVYPDWAVIYYLAILGLMCLNGYFIQKVGRVGQSRQELFLIFVDLALLTFAIVCPNPFATVELPVAFQYRFDNFMYFYVILAVGTLAYSWRTVVAIGTWTTGIWMFGLLLAWWFSTPDLALQAVVYEAFKDAPRILEILDPNSFMFSFRIQEVMVFLLTAVTLGLSIRRFDVLLLSNAALARERANLSRYFSPNVVEQLSKNDDPLKQVKRQKVAILFVDIVGFTQISETKSPYAVITMLREFHARMEREVFRHNGTLDKYLGDGLMATFGTPIAGEHDAEHAVSCACAMQTAMDHWNQERMRRGEEPIEIGVGVHYGDTLLGDIGANRLEFAVIGTAVNVASRLEGLTRVLPARIVVSKDAFDQIPAGTRDLYEGFQRKDDQTVRGIREPISIYYRTSSG</sequence>
<dbReference type="PANTHER" id="PTHR43081:SF1">
    <property type="entry name" value="ADENYLATE CYCLASE, TERMINAL-DIFFERENTIATION SPECIFIC"/>
    <property type="match status" value="1"/>
</dbReference>
<dbReference type="SMART" id="SM00044">
    <property type="entry name" value="CYCc"/>
    <property type="match status" value="1"/>
</dbReference>
<feature type="transmembrane region" description="Helical" evidence="1">
    <location>
        <begin position="71"/>
        <end position="89"/>
    </location>
</feature>
<dbReference type="GO" id="GO:0009190">
    <property type="term" value="P:cyclic nucleotide biosynthetic process"/>
    <property type="evidence" value="ECO:0007669"/>
    <property type="project" value="InterPro"/>
</dbReference>
<feature type="transmembrane region" description="Helical" evidence="1">
    <location>
        <begin position="101"/>
        <end position="122"/>
    </location>
</feature>
<dbReference type="PROSITE" id="PS50125">
    <property type="entry name" value="GUANYLATE_CYCLASE_2"/>
    <property type="match status" value="1"/>
</dbReference>
<dbReference type="PANTHER" id="PTHR43081">
    <property type="entry name" value="ADENYLATE CYCLASE, TERMINAL-DIFFERENTIATION SPECIFIC-RELATED"/>
    <property type="match status" value="1"/>
</dbReference>
<dbReference type="GO" id="GO:0035556">
    <property type="term" value="P:intracellular signal transduction"/>
    <property type="evidence" value="ECO:0007669"/>
    <property type="project" value="InterPro"/>
</dbReference>
<evidence type="ECO:0000313" key="3">
    <source>
        <dbReference type="EMBL" id="SCZ70276.1"/>
    </source>
</evidence>
<dbReference type="STRING" id="1156985.SAMN04488118_11084"/>
<protein>
    <submittedName>
        <fullName evidence="3">Adenylate/guanylate cyclase</fullName>
    </submittedName>
</protein>
<dbReference type="InterPro" id="IPR029787">
    <property type="entry name" value="Nucleotide_cyclase"/>
</dbReference>
<dbReference type="EMBL" id="FMWG01000010">
    <property type="protein sequence ID" value="SCZ70276.1"/>
    <property type="molecule type" value="Genomic_DNA"/>
</dbReference>
<dbReference type="SUPFAM" id="SSF55073">
    <property type="entry name" value="Nucleotide cyclase"/>
    <property type="match status" value="1"/>
</dbReference>
<dbReference type="CDD" id="cd07302">
    <property type="entry name" value="CHD"/>
    <property type="match status" value="1"/>
</dbReference>
<keyword evidence="1" id="KW-1133">Transmembrane helix</keyword>